<reference evidence="1 2" key="1">
    <citation type="submission" date="2019-05" db="EMBL/GenBank/DDBJ databases">
        <title>Another draft genome of Portunus trituberculatus and its Hox gene families provides insights of decapod evolution.</title>
        <authorList>
            <person name="Jeong J.-H."/>
            <person name="Song I."/>
            <person name="Kim S."/>
            <person name="Choi T."/>
            <person name="Kim D."/>
            <person name="Ryu S."/>
            <person name="Kim W."/>
        </authorList>
    </citation>
    <scope>NUCLEOTIDE SEQUENCE [LARGE SCALE GENOMIC DNA]</scope>
    <source>
        <tissue evidence="1">Muscle</tissue>
    </source>
</reference>
<keyword evidence="2" id="KW-1185">Reference proteome</keyword>
<evidence type="ECO:0000313" key="1">
    <source>
        <dbReference type="EMBL" id="MPC31364.1"/>
    </source>
</evidence>
<gene>
    <name evidence="1" type="ORF">E2C01_024651</name>
</gene>
<comment type="caution">
    <text evidence="1">The sequence shown here is derived from an EMBL/GenBank/DDBJ whole genome shotgun (WGS) entry which is preliminary data.</text>
</comment>
<dbReference type="AlphaFoldDB" id="A0A5B7EFD7"/>
<name>A0A5B7EFD7_PORTR</name>
<dbReference type="Proteomes" id="UP000324222">
    <property type="component" value="Unassembled WGS sequence"/>
</dbReference>
<sequence length="109" mass="12261">MAFRVTKQHSALTPWSSLRVTVRCHVLSCSAPHILPPWGVLSDHRRTTSSRDYRWRLRVIPSSTITFTTTTREIHAGSSRPIHRQAAKLYPLVAGVGVRCVAMQRAVSE</sequence>
<protein>
    <submittedName>
        <fullName evidence="1">Uncharacterized protein</fullName>
    </submittedName>
</protein>
<organism evidence="1 2">
    <name type="scientific">Portunus trituberculatus</name>
    <name type="common">Swimming crab</name>
    <name type="synonym">Neptunus trituberculatus</name>
    <dbReference type="NCBI Taxonomy" id="210409"/>
    <lineage>
        <taxon>Eukaryota</taxon>
        <taxon>Metazoa</taxon>
        <taxon>Ecdysozoa</taxon>
        <taxon>Arthropoda</taxon>
        <taxon>Crustacea</taxon>
        <taxon>Multicrustacea</taxon>
        <taxon>Malacostraca</taxon>
        <taxon>Eumalacostraca</taxon>
        <taxon>Eucarida</taxon>
        <taxon>Decapoda</taxon>
        <taxon>Pleocyemata</taxon>
        <taxon>Brachyura</taxon>
        <taxon>Eubrachyura</taxon>
        <taxon>Portunoidea</taxon>
        <taxon>Portunidae</taxon>
        <taxon>Portuninae</taxon>
        <taxon>Portunus</taxon>
    </lineage>
</organism>
<accession>A0A5B7EFD7</accession>
<dbReference type="EMBL" id="VSRR010002422">
    <property type="protein sequence ID" value="MPC31364.1"/>
    <property type="molecule type" value="Genomic_DNA"/>
</dbReference>
<proteinExistence type="predicted"/>
<evidence type="ECO:0000313" key="2">
    <source>
        <dbReference type="Proteomes" id="UP000324222"/>
    </source>
</evidence>